<feature type="transmembrane region" description="Helical" evidence="8">
    <location>
        <begin position="486"/>
        <end position="508"/>
    </location>
</feature>
<feature type="transmembrane region" description="Helical" evidence="8">
    <location>
        <begin position="215"/>
        <end position="238"/>
    </location>
</feature>
<feature type="transmembrane region" description="Helical" evidence="8">
    <location>
        <begin position="6"/>
        <end position="28"/>
    </location>
</feature>
<organism evidence="10 11">
    <name type="scientific">Zafaria cholistanensis</name>
    <dbReference type="NCBI Taxonomy" id="1682741"/>
    <lineage>
        <taxon>Bacteria</taxon>
        <taxon>Bacillati</taxon>
        <taxon>Actinomycetota</taxon>
        <taxon>Actinomycetes</taxon>
        <taxon>Micrococcales</taxon>
        <taxon>Micrococcaceae</taxon>
        <taxon>Zafaria</taxon>
    </lineage>
</organism>
<dbReference type="GO" id="GO:0042773">
    <property type="term" value="P:ATP synthesis coupled electron transport"/>
    <property type="evidence" value="ECO:0007669"/>
    <property type="project" value="InterPro"/>
</dbReference>
<evidence type="ECO:0000256" key="8">
    <source>
        <dbReference type="SAM" id="Phobius"/>
    </source>
</evidence>
<evidence type="ECO:0000256" key="4">
    <source>
        <dbReference type="ARBA" id="ARBA00022692"/>
    </source>
</evidence>
<dbReference type="PANTHER" id="PTHR42703">
    <property type="entry name" value="NADH DEHYDROGENASE"/>
    <property type="match status" value="1"/>
</dbReference>
<comment type="caution">
    <text evidence="10">The sequence shown here is derived from an EMBL/GenBank/DDBJ whole genome shotgun (WGS) entry which is preliminary data.</text>
</comment>
<proteinExistence type="inferred from homology"/>
<feature type="transmembrane region" description="Helical" evidence="8">
    <location>
        <begin position="278"/>
        <end position="299"/>
    </location>
</feature>
<dbReference type="AlphaFoldDB" id="A0A5A7NQW2"/>
<evidence type="ECO:0000313" key="11">
    <source>
        <dbReference type="Proteomes" id="UP000325307"/>
    </source>
</evidence>
<dbReference type="InterPro" id="IPR001750">
    <property type="entry name" value="ND/Mrp_TM"/>
</dbReference>
<keyword evidence="4 7" id="KW-0812">Transmembrane</keyword>
<dbReference type="GO" id="GO:0008137">
    <property type="term" value="F:NADH dehydrogenase (ubiquinone) activity"/>
    <property type="evidence" value="ECO:0007669"/>
    <property type="project" value="InterPro"/>
</dbReference>
<feature type="domain" description="NADH:quinone oxidoreductase/Mrp antiporter transmembrane" evidence="9">
    <location>
        <begin position="136"/>
        <end position="422"/>
    </location>
</feature>
<keyword evidence="3" id="KW-1003">Cell membrane</keyword>
<dbReference type="GO" id="GO:0005886">
    <property type="term" value="C:plasma membrane"/>
    <property type="evidence" value="ECO:0007669"/>
    <property type="project" value="UniProtKB-SubCell"/>
</dbReference>
<feature type="transmembrane region" description="Helical" evidence="8">
    <location>
        <begin position="413"/>
        <end position="433"/>
    </location>
</feature>
<feature type="transmembrane region" description="Helical" evidence="8">
    <location>
        <begin position="306"/>
        <end position="328"/>
    </location>
</feature>
<feature type="transmembrane region" description="Helical" evidence="8">
    <location>
        <begin position="245"/>
        <end position="266"/>
    </location>
</feature>
<keyword evidence="6 8" id="KW-0472">Membrane</keyword>
<dbReference type="Pfam" id="PF00361">
    <property type="entry name" value="Proton_antipo_M"/>
    <property type="match status" value="1"/>
</dbReference>
<gene>
    <name evidence="10" type="ORF">NCCP1664_08640</name>
</gene>
<evidence type="ECO:0000256" key="6">
    <source>
        <dbReference type="ARBA" id="ARBA00023136"/>
    </source>
</evidence>
<evidence type="ECO:0000256" key="1">
    <source>
        <dbReference type="ARBA" id="ARBA00004651"/>
    </source>
</evidence>
<evidence type="ECO:0000259" key="9">
    <source>
        <dbReference type="Pfam" id="PF00361"/>
    </source>
</evidence>
<dbReference type="EMBL" id="BKDJ01000003">
    <property type="protein sequence ID" value="GER22367.1"/>
    <property type="molecule type" value="Genomic_DNA"/>
</dbReference>
<protein>
    <submittedName>
        <fullName evidence="10">Putative cation antiporter NADH dehydrogenase subunit</fullName>
    </submittedName>
</protein>
<feature type="transmembrane region" description="Helical" evidence="8">
    <location>
        <begin position="83"/>
        <end position="102"/>
    </location>
</feature>
<evidence type="ECO:0000313" key="10">
    <source>
        <dbReference type="EMBL" id="GER22367.1"/>
    </source>
</evidence>
<dbReference type="Proteomes" id="UP000325307">
    <property type="component" value="Unassembled WGS sequence"/>
</dbReference>
<accession>A0A5A7NQW2</accession>
<evidence type="ECO:0000256" key="2">
    <source>
        <dbReference type="ARBA" id="ARBA00005346"/>
    </source>
</evidence>
<keyword evidence="5 8" id="KW-1133">Transmembrane helix</keyword>
<evidence type="ECO:0000256" key="7">
    <source>
        <dbReference type="RuleBase" id="RU000320"/>
    </source>
</evidence>
<name>A0A5A7NQW2_9MICC</name>
<keyword evidence="11" id="KW-1185">Reference proteome</keyword>
<dbReference type="InterPro" id="IPR050586">
    <property type="entry name" value="CPA3_Na-H_Antiporter_D"/>
</dbReference>
<feature type="transmembrane region" description="Helical" evidence="8">
    <location>
        <begin position="169"/>
        <end position="195"/>
    </location>
</feature>
<evidence type="ECO:0000256" key="3">
    <source>
        <dbReference type="ARBA" id="ARBA00022475"/>
    </source>
</evidence>
<dbReference type="PRINTS" id="PR01437">
    <property type="entry name" value="NUOXDRDTASE4"/>
</dbReference>
<evidence type="ECO:0000256" key="5">
    <source>
        <dbReference type="ARBA" id="ARBA00022989"/>
    </source>
</evidence>
<dbReference type="InterPro" id="IPR003918">
    <property type="entry name" value="NADH_UbQ_OxRdtase"/>
</dbReference>
<dbReference type="PANTHER" id="PTHR42703:SF1">
    <property type="entry name" value="NA(+)_H(+) ANTIPORTER SUBUNIT D1"/>
    <property type="match status" value="1"/>
</dbReference>
<dbReference type="NCBIfam" id="NF009308">
    <property type="entry name" value="PRK12665.1"/>
    <property type="match status" value="1"/>
</dbReference>
<comment type="similarity">
    <text evidence="2">Belongs to the CPA3 antiporters (TC 2.A.63) subunit D family.</text>
</comment>
<reference evidence="10 11" key="1">
    <citation type="submission" date="2019-09" db="EMBL/GenBank/DDBJ databases">
        <title>Arthrobacter zafarii sp. nov., a moderately thermotolerant and halotolerant actinobacterium isolated from Cholistan desert soil of Pakistan.</title>
        <authorList>
            <person name="Amin A."/>
            <person name="Ahmed I."/>
            <person name="Khalid N."/>
            <person name="Schumann P."/>
            <person name="Busse H.J."/>
            <person name="Khan I.U."/>
            <person name="Li S."/>
            <person name="Li W.J."/>
        </authorList>
    </citation>
    <scope>NUCLEOTIDE SEQUENCE [LARGE SCALE GENOMIC DNA]</scope>
    <source>
        <strain evidence="10 11">NCCP-1664</strain>
    </source>
</reference>
<feature type="transmembrane region" description="Helical" evidence="8">
    <location>
        <begin position="140"/>
        <end position="157"/>
    </location>
</feature>
<comment type="subcellular location">
    <subcellularLocation>
        <location evidence="1">Cell membrane</location>
        <topology evidence="1">Multi-pass membrane protein</topology>
    </subcellularLocation>
    <subcellularLocation>
        <location evidence="7">Membrane</location>
        <topology evidence="7">Multi-pass membrane protein</topology>
    </subcellularLocation>
</comment>
<feature type="transmembrane region" description="Helical" evidence="8">
    <location>
        <begin position="114"/>
        <end position="134"/>
    </location>
</feature>
<feature type="transmembrane region" description="Helical" evidence="8">
    <location>
        <begin position="375"/>
        <end position="393"/>
    </location>
</feature>
<sequence length="541" mass="56265">MSAPLAAVSFAPLAVALPLLGAALAFVLRRHTGAQRAVTSSTLALTLVLEVWMLAGAWRHGAQAVLLGGWAPPWGISMVVDEFSSLMLVVSTCVSLAVLLYASGQGMADGERGGSISVFHPAYLILVAGVSNAFLAGDLFNLYVGFEILLTASYVLLTLGGTTARIRAAVTYVVVSVVSSVLFLLAIGMIYAATGTVNMADLALKLGEVAPGTQVVLHLMLFVAFGIKAAVFPLSFWLPDSYPTAPAPVTAVFAGLLTKVGVYAMVRTETLLFPGDRINSLLMVVALLTMLVGILGAVAQTDVKRMLSFTLTSHIGFMVFGLAVGNVVGLAAAVYYVAHHIIVQTSLFLVTGLIERRGGSSNVDRLGSLARLSPVLAVLFFIPAMNLAGIPPFSGFLGKLGLIQGGVELGTPLGWVLVGGSVATSLLTLLAVARVWNRAFWRKAEDAENPAPVLLATTSSGSPMTTYGTAANSGSRGDSALLPRGMVVPTAALVSLGVALTVFAGPLFQLSEQAARQMLERTPYIEAVFGAEATYAPGSLK</sequence>